<organism evidence="3 4">
    <name type="scientific">Ammonicoccus fulvus</name>
    <dbReference type="NCBI Taxonomy" id="3138240"/>
    <lineage>
        <taxon>Bacteria</taxon>
        <taxon>Bacillati</taxon>
        <taxon>Actinomycetota</taxon>
        <taxon>Actinomycetes</taxon>
        <taxon>Propionibacteriales</taxon>
        <taxon>Propionibacteriaceae</taxon>
        <taxon>Ammonicoccus</taxon>
    </lineage>
</organism>
<feature type="domain" description="Bacterial sugar transferase" evidence="2">
    <location>
        <begin position="10"/>
        <end position="182"/>
    </location>
</feature>
<evidence type="ECO:0000313" key="3">
    <source>
        <dbReference type="EMBL" id="XAN06484.1"/>
    </source>
</evidence>
<accession>A0ABZ3FNZ2</accession>
<evidence type="ECO:0000259" key="2">
    <source>
        <dbReference type="Pfam" id="PF02397"/>
    </source>
</evidence>
<keyword evidence="4" id="KW-1185">Reference proteome</keyword>
<dbReference type="EC" id="2.7.8.-" evidence="3"/>
<evidence type="ECO:0000313" key="4">
    <source>
        <dbReference type="Proteomes" id="UP001442841"/>
    </source>
</evidence>
<dbReference type="GO" id="GO:0016740">
    <property type="term" value="F:transferase activity"/>
    <property type="evidence" value="ECO:0007669"/>
    <property type="project" value="UniProtKB-KW"/>
</dbReference>
<dbReference type="EMBL" id="CP154795">
    <property type="protein sequence ID" value="XAN06484.1"/>
    <property type="molecule type" value="Genomic_DNA"/>
</dbReference>
<dbReference type="InterPro" id="IPR003362">
    <property type="entry name" value="Bact_transf"/>
</dbReference>
<name>A0ABZ3FNZ2_9ACTN</name>
<reference evidence="3 4" key="1">
    <citation type="submission" date="2024-04" db="EMBL/GenBank/DDBJ databases">
        <title>Isolation of an actinomycete strain from pig manure.</title>
        <authorList>
            <person name="Gong T."/>
            <person name="Yu Z."/>
            <person name="An M."/>
            <person name="Wei C."/>
            <person name="Yang W."/>
            <person name="Liu L."/>
        </authorList>
    </citation>
    <scope>NUCLEOTIDE SEQUENCE [LARGE SCALE GENOMIC DNA]</scope>
    <source>
        <strain evidence="3 4">ZF39</strain>
    </source>
</reference>
<comment type="similarity">
    <text evidence="1">Belongs to the bacterial sugar transferase family.</text>
</comment>
<dbReference type="RefSeq" id="WP_425307912.1">
    <property type="nucleotide sequence ID" value="NZ_CP154795.1"/>
</dbReference>
<dbReference type="PANTHER" id="PTHR30576">
    <property type="entry name" value="COLANIC BIOSYNTHESIS UDP-GLUCOSE LIPID CARRIER TRANSFERASE"/>
    <property type="match status" value="1"/>
</dbReference>
<proteinExistence type="inferred from homology"/>
<dbReference type="PANTHER" id="PTHR30576:SF8">
    <property type="entry name" value="UNDECAPRENYL-PHOSPHATE GALACTOSE PHOSPHOTRANSFERASE"/>
    <property type="match status" value="1"/>
</dbReference>
<dbReference type="Proteomes" id="UP001442841">
    <property type="component" value="Chromosome"/>
</dbReference>
<dbReference type="Pfam" id="PF02397">
    <property type="entry name" value="Bac_transf"/>
    <property type="match status" value="1"/>
</dbReference>
<sequence length="213" mass="23739">MTDRAYDRIKRAMDVAASAAGIVVTAPIQLATAAAVWKFHGRPVLFRQPRPGKDSEMFELVKFRTMRHPDATHVTDAERLTPFGRFLRSTSLDELPTLWNVLKGDMSMVGPRPLLVQYLERYSTEQARRHEVRPGITGLAQVSGRNALDWESRFALDVEYVDNRGLALDLSILWRTIASVVKRSGISEAGHVTMSEFMGSGKLTSGAEPRDGL</sequence>
<protein>
    <submittedName>
        <fullName evidence="3">Sugar transferase</fullName>
        <ecNumber evidence="3">2.7.8.-</ecNumber>
    </submittedName>
</protein>
<keyword evidence="3" id="KW-0808">Transferase</keyword>
<gene>
    <name evidence="3" type="ORF">AADG42_03890</name>
</gene>
<evidence type="ECO:0000256" key="1">
    <source>
        <dbReference type="ARBA" id="ARBA00006464"/>
    </source>
</evidence>